<gene>
    <name evidence="4" type="primary">AGE2</name>
    <name evidence="4" type="ORF">LshimejAT787_0309840</name>
</gene>
<dbReference type="Pfam" id="PF01412">
    <property type="entry name" value="ArfGap"/>
    <property type="match status" value="1"/>
</dbReference>
<feature type="compositionally biased region" description="Low complexity" evidence="2">
    <location>
        <begin position="287"/>
        <end position="306"/>
    </location>
</feature>
<dbReference type="AlphaFoldDB" id="A0A9P3PIB8"/>
<dbReference type="Gene3D" id="1.10.220.150">
    <property type="entry name" value="Arf GTPase activating protein"/>
    <property type="match status" value="1"/>
</dbReference>
<dbReference type="OrthoDB" id="10266696at2759"/>
<reference evidence="4" key="1">
    <citation type="submission" date="2022-07" db="EMBL/GenBank/DDBJ databases">
        <title>The genome of Lyophyllum shimeji provides insight into the initial evolution of ectomycorrhizal fungal genome.</title>
        <authorList>
            <person name="Kobayashi Y."/>
            <person name="Shibata T."/>
            <person name="Hirakawa H."/>
            <person name="Shigenobu S."/>
            <person name="Nishiyama T."/>
            <person name="Yamada A."/>
            <person name="Hasebe M."/>
            <person name="Kawaguchi M."/>
        </authorList>
    </citation>
    <scope>NUCLEOTIDE SEQUENCE</scope>
    <source>
        <strain evidence="4">AT787</strain>
    </source>
</reference>
<dbReference type="GO" id="GO:0005737">
    <property type="term" value="C:cytoplasm"/>
    <property type="evidence" value="ECO:0007669"/>
    <property type="project" value="TreeGrafter"/>
</dbReference>
<evidence type="ECO:0000313" key="5">
    <source>
        <dbReference type="Proteomes" id="UP001063166"/>
    </source>
</evidence>
<evidence type="ECO:0000313" key="4">
    <source>
        <dbReference type="EMBL" id="GLB36697.1"/>
    </source>
</evidence>
<comment type="caution">
    <text evidence="4">The sequence shown here is derived from an EMBL/GenBank/DDBJ whole genome shotgun (WGS) entry which is preliminary data.</text>
</comment>
<name>A0A9P3PIB8_LYOSH</name>
<dbReference type="GO" id="GO:0008270">
    <property type="term" value="F:zinc ion binding"/>
    <property type="evidence" value="ECO:0007669"/>
    <property type="project" value="UniProtKB-KW"/>
</dbReference>
<dbReference type="PANTHER" id="PTHR45705:SF14">
    <property type="entry name" value="ARF-GAP DOMAIN-CONTAINING PROTEIN"/>
    <property type="match status" value="1"/>
</dbReference>
<dbReference type="GO" id="GO:0005096">
    <property type="term" value="F:GTPase activator activity"/>
    <property type="evidence" value="ECO:0007669"/>
    <property type="project" value="InterPro"/>
</dbReference>
<dbReference type="SMART" id="SM00105">
    <property type="entry name" value="ArfGap"/>
    <property type="match status" value="1"/>
</dbReference>
<proteinExistence type="predicted"/>
<dbReference type="PANTHER" id="PTHR45705">
    <property type="entry name" value="FI20236P1"/>
    <property type="match status" value="1"/>
</dbReference>
<accession>A0A9P3PIB8</accession>
<feature type="compositionally biased region" description="Low complexity" evidence="2">
    <location>
        <begin position="156"/>
        <end position="172"/>
    </location>
</feature>
<dbReference type="PRINTS" id="PR00405">
    <property type="entry name" value="REVINTRACTNG"/>
</dbReference>
<organism evidence="4 5">
    <name type="scientific">Lyophyllum shimeji</name>
    <name type="common">Hon-shimeji</name>
    <name type="synonym">Tricholoma shimeji</name>
    <dbReference type="NCBI Taxonomy" id="47721"/>
    <lineage>
        <taxon>Eukaryota</taxon>
        <taxon>Fungi</taxon>
        <taxon>Dikarya</taxon>
        <taxon>Basidiomycota</taxon>
        <taxon>Agaricomycotina</taxon>
        <taxon>Agaricomycetes</taxon>
        <taxon>Agaricomycetidae</taxon>
        <taxon>Agaricales</taxon>
        <taxon>Tricholomatineae</taxon>
        <taxon>Lyophyllaceae</taxon>
        <taxon>Lyophyllum</taxon>
    </lineage>
</organism>
<dbReference type="SUPFAM" id="SSF57863">
    <property type="entry name" value="ArfGap/RecO-like zinc finger"/>
    <property type="match status" value="1"/>
</dbReference>
<dbReference type="EMBL" id="BRPK01000003">
    <property type="protein sequence ID" value="GLB36697.1"/>
    <property type="molecule type" value="Genomic_DNA"/>
</dbReference>
<feature type="domain" description="Arf-GAP" evidence="3">
    <location>
        <begin position="10"/>
        <end position="121"/>
    </location>
</feature>
<feature type="region of interest" description="Disordered" evidence="2">
    <location>
        <begin position="195"/>
        <end position="311"/>
    </location>
</feature>
<evidence type="ECO:0000256" key="1">
    <source>
        <dbReference type="PROSITE-ProRule" id="PRU00288"/>
    </source>
</evidence>
<dbReference type="InterPro" id="IPR038508">
    <property type="entry name" value="ArfGAP_dom_sf"/>
</dbReference>
<dbReference type="InterPro" id="IPR001164">
    <property type="entry name" value="ArfGAP_dom"/>
</dbReference>
<feature type="compositionally biased region" description="Low complexity" evidence="2">
    <location>
        <begin position="267"/>
        <end position="276"/>
    </location>
</feature>
<keyword evidence="1" id="KW-0863">Zinc-finger</keyword>
<protein>
    <submittedName>
        <fullName evidence="4">GTPase activating protein for Arf</fullName>
    </submittedName>
</protein>
<feature type="compositionally biased region" description="Low complexity" evidence="2">
    <location>
        <begin position="196"/>
        <end position="212"/>
    </location>
</feature>
<dbReference type="Proteomes" id="UP001063166">
    <property type="component" value="Unassembled WGS sequence"/>
</dbReference>
<sequence>MSKQDKATTEKFTRTLRELVKQPDNKVCADCKRNDPRWASWNIGVFLCIRCSGIHRGMGTHISKVKSVDLDTWTPEQMQSIQKWGNYLANLYWEAHLKPGHIPPEHKMESFIRSKYESRRWALDGPPPTDPSVLANGARAQAEASPVPAPQPQPTPTASSSRPTHSPSASLSGASATTRQPQARQLLSTNYTNTQRQATAAAAAPSLVAAKAPSPPPAQRKAPENDLFSLDFHAPPTTATPAASEAQKKDVKQDILSLFSSPPPASAPSAFGPFGAQSSAASPWGAQPMPNQQQMWQPQQQPQQQPAVTSMLGTSGVGAWGVSSGWGAPSAAAPAQSNLWGATPAASVNQQQALFNTTAVWGSAPAAAPAPAQDLFGSFGGAGTGTGTGAGLAAQSKKDDVFGDLWGGFK</sequence>
<dbReference type="FunFam" id="1.10.220.150:FF:000010">
    <property type="entry name" value="Stromal membrane-associated protein"/>
    <property type="match status" value="1"/>
</dbReference>
<dbReference type="InterPro" id="IPR051718">
    <property type="entry name" value="ARF_GTPase-activating"/>
</dbReference>
<feature type="compositionally biased region" description="Low complexity" evidence="2">
    <location>
        <begin position="234"/>
        <end position="243"/>
    </location>
</feature>
<keyword evidence="1" id="KW-0862">Zinc</keyword>
<dbReference type="InterPro" id="IPR044732">
    <property type="entry name" value="ArfGAP_SMAP1-like"/>
</dbReference>
<dbReference type="CDD" id="cd08839">
    <property type="entry name" value="ArfGap_SMAP"/>
    <property type="match status" value="1"/>
</dbReference>
<dbReference type="InterPro" id="IPR037278">
    <property type="entry name" value="ARFGAP/RecO"/>
</dbReference>
<keyword evidence="5" id="KW-1185">Reference proteome</keyword>
<keyword evidence="1" id="KW-0479">Metal-binding</keyword>
<evidence type="ECO:0000256" key="2">
    <source>
        <dbReference type="SAM" id="MobiDB-lite"/>
    </source>
</evidence>
<feature type="region of interest" description="Disordered" evidence="2">
    <location>
        <begin position="122"/>
        <end position="181"/>
    </location>
</feature>
<evidence type="ECO:0000259" key="3">
    <source>
        <dbReference type="PROSITE" id="PS50115"/>
    </source>
</evidence>
<dbReference type="PROSITE" id="PS50115">
    <property type="entry name" value="ARFGAP"/>
    <property type="match status" value="1"/>
</dbReference>